<reference evidence="2" key="1">
    <citation type="journal article" date="2015" name="Genome Biol. Evol.">
        <title>Organellar Genomes of White Spruce (Picea glauca): Assembly and Annotation.</title>
        <authorList>
            <person name="Jackman S.D."/>
            <person name="Warren R.L."/>
            <person name="Gibb E.A."/>
            <person name="Vandervalk B.P."/>
            <person name="Mohamadi H."/>
            <person name="Chu J."/>
            <person name="Raymond A."/>
            <person name="Pleasance S."/>
            <person name="Coope R."/>
            <person name="Wildung M.R."/>
            <person name="Ritland C.E."/>
            <person name="Bousquet J."/>
            <person name="Jones S.J."/>
            <person name="Bohlmann J."/>
            <person name="Birol I."/>
        </authorList>
    </citation>
    <scope>NUCLEOTIDE SEQUENCE [LARGE SCALE GENOMIC DNA]</scope>
    <source>
        <tissue evidence="2">Flushing bud</tissue>
    </source>
</reference>
<organism evidence="2">
    <name type="scientific">Picea glauca</name>
    <name type="common">White spruce</name>
    <name type="synonym">Pinus glauca</name>
    <dbReference type="NCBI Taxonomy" id="3330"/>
    <lineage>
        <taxon>Eukaryota</taxon>
        <taxon>Viridiplantae</taxon>
        <taxon>Streptophyta</taxon>
        <taxon>Embryophyta</taxon>
        <taxon>Tracheophyta</taxon>
        <taxon>Spermatophyta</taxon>
        <taxon>Pinopsida</taxon>
        <taxon>Pinidae</taxon>
        <taxon>Conifers I</taxon>
        <taxon>Pinales</taxon>
        <taxon>Pinaceae</taxon>
        <taxon>Picea</taxon>
    </lineage>
</organism>
<sequence length="199" mass="22720">MDDFSGYHQICIAEEDKSKPSFATEWGSYAYNVMPFGLKNSPAVFSRVVVVAFRDYIHKFVELYLDDWTVYSMLKDHAMKLRLMLDKCWQMQLSCNINKCIFCTAFGVLLGRIVCKEGLLVDPAKVSVIVNLPAPEIVSTLRSTLGHTRYYCRFIRGYVELTTPMEDLLRKGVRSIRARKPLNKKAPVPFLPAMPALIV</sequence>
<geneLocation type="mitochondrion" evidence="2"/>
<protein>
    <recommendedName>
        <fullName evidence="1">Reverse transcriptase domain-containing protein</fullName>
    </recommendedName>
</protein>
<dbReference type="CDD" id="cd01647">
    <property type="entry name" value="RT_LTR"/>
    <property type="match status" value="1"/>
</dbReference>
<comment type="caution">
    <text evidence="2">The sequence shown here is derived from an EMBL/GenBank/DDBJ whole genome shotgun (WGS) entry which is preliminary data.</text>
</comment>
<dbReference type="SUPFAM" id="SSF56672">
    <property type="entry name" value="DNA/RNA polymerases"/>
    <property type="match status" value="1"/>
</dbReference>
<dbReference type="AlphaFoldDB" id="A0A101M416"/>
<dbReference type="Pfam" id="PF00078">
    <property type="entry name" value="RVT_1"/>
    <property type="match status" value="1"/>
</dbReference>
<proteinExistence type="predicted"/>
<evidence type="ECO:0000259" key="1">
    <source>
        <dbReference type="Pfam" id="PF00078"/>
    </source>
</evidence>
<dbReference type="InterPro" id="IPR053134">
    <property type="entry name" value="RNA-dir_DNA_polymerase"/>
</dbReference>
<dbReference type="PANTHER" id="PTHR24559">
    <property type="entry name" value="TRANSPOSON TY3-I GAG-POL POLYPROTEIN"/>
    <property type="match status" value="1"/>
</dbReference>
<keyword evidence="2" id="KW-0496">Mitochondrion</keyword>
<name>A0A101M416_PICGL</name>
<evidence type="ECO:0000313" key="2">
    <source>
        <dbReference type="EMBL" id="KUM50704.1"/>
    </source>
</evidence>
<feature type="domain" description="Reverse transcriptase" evidence="1">
    <location>
        <begin position="1"/>
        <end position="104"/>
    </location>
</feature>
<dbReference type="InterPro" id="IPR000477">
    <property type="entry name" value="RT_dom"/>
</dbReference>
<dbReference type="InterPro" id="IPR043502">
    <property type="entry name" value="DNA/RNA_pol_sf"/>
</dbReference>
<gene>
    <name evidence="2" type="ORF">ABT39_MTgene548</name>
</gene>
<dbReference type="PANTHER" id="PTHR24559:SF444">
    <property type="entry name" value="REVERSE TRANSCRIPTASE DOMAIN-CONTAINING PROTEIN"/>
    <property type="match status" value="1"/>
</dbReference>
<dbReference type="Gene3D" id="3.30.70.270">
    <property type="match status" value="2"/>
</dbReference>
<accession>A0A101M416</accession>
<dbReference type="EMBL" id="LKAM01000001">
    <property type="protein sequence ID" value="KUM50704.1"/>
    <property type="molecule type" value="Genomic_DNA"/>
</dbReference>
<dbReference type="InterPro" id="IPR043128">
    <property type="entry name" value="Rev_trsase/Diguanyl_cyclase"/>
</dbReference>